<dbReference type="FunFam" id="3.50.50.60:FF:000138">
    <property type="entry name" value="Flavin-containing monooxygenase"/>
    <property type="match status" value="1"/>
</dbReference>
<name>A0A9P9AKU9_9HYPO</name>
<organism evidence="10 11">
    <name type="scientific">Thelonectria olida</name>
    <dbReference type="NCBI Taxonomy" id="1576542"/>
    <lineage>
        <taxon>Eukaryota</taxon>
        <taxon>Fungi</taxon>
        <taxon>Dikarya</taxon>
        <taxon>Ascomycota</taxon>
        <taxon>Pezizomycotina</taxon>
        <taxon>Sordariomycetes</taxon>
        <taxon>Hypocreomycetidae</taxon>
        <taxon>Hypocreales</taxon>
        <taxon>Nectriaceae</taxon>
        <taxon>Thelonectria</taxon>
    </lineage>
</organism>
<evidence type="ECO:0000256" key="4">
    <source>
        <dbReference type="ARBA" id="ARBA00022827"/>
    </source>
</evidence>
<evidence type="ECO:0000256" key="6">
    <source>
        <dbReference type="ARBA" id="ARBA00023002"/>
    </source>
</evidence>
<dbReference type="SUPFAM" id="SSF51905">
    <property type="entry name" value="FAD/NAD(P)-binding domain"/>
    <property type="match status" value="1"/>
</dbReference>
<feature type="compositionally biased region" description="Basic and acidic residues" evidence="8">
    <location>
        <begin position="473"/>
        <end position="483"/>
    </location>
</feature>
<keyword evidence="7" id="KW-0503">Monooxygenase</keyword>
<dbReference type="PRINTS" id="PR00370">
    <property type="entry name" value="FMOXYGENASE"/>
</dbReference>
<reference evidence="10 11" key="1">
    <citation type="journal article" date="2021" name="Nat. Commun.">
        <title>Genetic determinants of endophytism in the Arabidopsis root mycobiome.</title>
        <authorList>
            <person name="Mesny F."/>
            <person name="Miyauchi S."/>
            <person name="Thiergart T."/>
            <person name="Pickel B."/>
            <person name="Atanasova L."/>
            <person name="Karlsson M."/>
            <person name="Huettel B."/>
            <person name="Barry K.W."/>
            <person name="Haridas S."/>
            <person name="Chen C."/>
            <person name="Bauer D."/>
            <person name="Andreopoulos W."/>
            <person name="Pangilinan J."/>
            <person name="LaButti K."/>
            <person name="Riley R."/>
            <person name="Lipzen A."/>
            <person name="Clum A."/>
            <person name="Drula E."/>
            <person name="Henrissat B."/>
            <person name="Kohler A."/>
            <person name="Grigoriev I.V."/>
            <person name="Martin F.M."/>
            <person name="Hacquard S."/>
        </authorList>
    </citation>
    <scope>NUCLEOTIDE SEQUENCE [LARGE SCALE GENOMIC DNA]</scope>
    <source>
        <strain evidence="10 11">MPI-CAGE-CH-0241</strain>
    </source>
</reference>
<dbReference type="EMBL" id="JAGPYM010000027">
    <property type="protein sequence ID" value="KAH6880005.1"/>
    <property type="molecule type" value="Genomic_DNA"/>
</dbReference>
<keyword evidence="4" id="KW-0274">FAD</keyword>
<comment type="similarity">
    <text evidence="2">Belongs to the FMO family.</text>
</comment>
<dbReference type="InterPro" id="IPR036291">
    <property type="entry name" value="NAD(P)-bd_dom_sf"/>
</dbReference>
<keyword evidence="3" id="KW-0285">Flavoprotein</keyword>
<evidence type="ECO:0000256" key="9">
    <source>
        <dbReference type="SAM" id="Phobius"/>
    </source>
</evidence>
<dbReference type="InterPro" id="IPR000960">
    <property type="entry name" value="Flavin_mOase"/>
</dbReference>
<evidence type="ECO:0000256" key="7">
    <source>
        <dbReference type="ARBA" id="ARBA00023033"/>
    </source>
</evidence>
<evidence type="ECO:0000256" key="2">
    <source>
        <dbReference type="ARBA" id="ARBA00009183"/>
    </source>
</evidence>
<evidence type="ECO:0000256" key="3">
    <source>
        <dbReference type="ARBA" id="ARBA00022630"/>
    </source>
</evidence>
<dbReference type="GO" id="GO:0004499">
    <property type="term" value="F:N,N-dimethylaniline monooxygenase activity"/>
    <property type="evidence" value="ECO:0007669"/>
    <property type="project" value="InterPro"/>
</dbReference>
<dbReference type="SUPFAM" id="SSF51735">
    <property type="entry name" value="NAD(P)-binding Rossmann-fold domains"/>
    <property type="match status" value="1"/>
</dbReference>
<dbReference type="PIRSF" id="PIRSF000332">
    <property type="entry name" value="FMO"/>
    <property type="match status" value="1"/>
</dbReference>
<dbReference type="PANTHER" id="PTHR23023">
    <property type="entry name" value="DIMETHYLANILINE MONOOXYGENASE"/>
    <property type="match status" value="1"/>
</dbReference>
<dbReference type="GO" id="GO:0050661">
    <property type="term" value="F:NADP binding"/>
    <property type="evidence" value="ECO:0007669"/>
    <property type="project" value="InterPro"/>
</dbReference>
<keyword evidence="5" id="KW-0521">NADP</keyword>
<comment type="caution">
    <text evidence="10">The sequence shown here is derived from an EMBL/GenBank/DDBJ whole genome shotgun (WGS) entry which is preliminary data.</text>
</comment>
<dbReference type="Proteomes" id="UP000777438">
    <property type="component" value="Unassembled WGS sequence"/>
</dbReference>
<keyword evidence="11" id="KW-1185">Reference proteome</keyword>
<evidence type="ECO:0000256" key="1">
    <source>
        <dbReference type="ARBA" id="ARBA00001974"/>
    </source>
</evidence>
<accession>A0A9P9AKU9</accession>
<feature type="region of interest" description="Disordered" evidence="8">
    <location>
        <begin position="449"/>
        <end position="483"/>
    </location>
</feature>
<keyword evidence="9" id="KW-1133">Transmembrane helix</keyword>
<dbReference type="OrthoDB" id="66881at2759"/>
<feature type="transmembrane region" description="Helical" evidence="9">
    <location>
        <begin position="12"/>
        <end position="29"/>
    </location>
</feature>
<dbReference type="InterPro" id="IPR050346">
    <property type="entry name" value="FMO-like"/>
</dbReference>
<dbReference type="AlphaFoldDB" id="A0A9P9AKU9"/>
<dbReference type="GO" id="GO:0050660">
    <property type="term" value="F:flavin adenine dinucleotide binding"/>
    <property type="evidence" value="ECO:0007669"/>
    <property type="project" value="InterPro"/>
</dbReference>
<keyword evidence="6" id="KW-0560">Oxidoreductase</keyword>
<dbReference type="Pfam" id="PF13450">
    <property type="entry name" value="NAD_binding_8"/>
    <property type="match status" value="1"/>
</dbReference>
<proteinExistence type="inferred from homology"/>
<dbReference type="Pfam" id="PF00743">
    <property type="entry name" value="FMO-like"/>
    <property type="match status" value="2"/>
</dbReference>
<keyword evidence="9" id="KW-0472">Membrane</keyword>
<gene>
    <name evidence="10" type="ORF">B0T10DRAFT_412343</name>
</gene>
<evidence type="ECO:0000256" key="8">
    <source>
        <dbReference type="SAM" id="MobiDB-lite"/>
    </source>
</evidence>
<sequence>MSSPNKPQVSRVAVIGAGASGLAAIRYLLAEKRFTKVQAYEQRATPGGVWNYTPLCEEKNFTLPRTHPSPNPDEAISVENGASFEFIAAVHDELETNIPHTLMNFTDQEFPLGTALFPRHEVVLQYLKSYARGLERYIQYQTQVLNVRKLAGSWEVEALDLRANQVSRSTFDAVLVASGHFTDPFVPNIPGLVEFHRTCPGVISHSKFYRRPDIYLGKKVVIVGNSASGIDLHAQLSQVAKLPVIISEREKQNPFEPERNTSSATYLPEITSFLTEQRTLRFANGHVETEVDAVIFCTGFHYSYHFLQSLNPPVIDTKGEYVAHLWENILYSADPTLAFLSVPQRGIPFPLVETQSAVVSRIWSGRLNAPTTREMESWVIQERRQKGEGKAIHLIHFPEDVEYMNRLYDLSETAQKAPHLGLENQGSGKRPPRWNQRQIWIRGKVSEIKQASRSAGGRRHEVTSPEELGFNYEELKQNGEKGL</sequence>
<evidence type="ECO:0000313" key="11">
    <source>
        <dbReference type="Proteomes" id="UP000777438"/>
    </source>
</evidence>
<evidence type="ECO:0000256" key="5">
    <source>
        <dbReference type="ARBA" id="ARBA00022857"/>
    </source>
</evidence>
<evidence type="ECO:0008006" key="12">
    <source>
        <dbReference type="Google" id="ProtNLM"/>
    </source>
</evidence>
<dbReference type="InterPro" id="IPR020946">
    <property type="entry name" value="Flavin_mOase-like"/>
</dbReference>
<dbReference type="Gene3D" id="3.50.50.60">
    <property type="entry name" value="FAD/NAD(P)-binding domain"/>
    <property type="match status" value="2"/>
</dbReference>
<protein>
    <recommendedName>
        <fullName evidence="12">Thiol-specific monooxygenase</fullName>
    </recommendedName>
</protein>
<evidence type="ECO:0000313" key="10">
    <source>
        <dbReference type="EMBL" id="KAH6880005.1"/>
    </source>
</evidence>
<comment type="cofactor">
    <cofactor evidence="1">
        <name>FAD</name>
        <dbReference type="ChEBI" id="CHEBI:57692"/>
    </cofactor>
</comment>
<dbReference type="InterPro" id="IPR036188">
    <property type="entry name" value="FAD/NAD-bd_sf"/>
</dbReference>
<keyword evidence="9" id="KW-0812">Transmembrane</keyword>